<dbReference type="PANTHER" id="PTHR12001">
    <property type="entry name" value="GERANYLGERANYL PYROPHOSPHATE SYNTHASE"/>
    <property type="match status" value="1"/>
</dbReference>
<dbReference type="InterPro" id="IPR000092">
    <property type="entry name" value="Polyprenyl_synt"/>
</dbReference>
<evidence type="ECO:0000256" key="4">
    <source>
        <dbReference type="ARBA" id="ARBA00022723"/>
    </source>
</evidence>
<dbReference type="PANTHER" id="PTHR12001:SF69">
    <property type="entry name" value="ALL TRANS-POLYPRENYL-DIPHOSPHATE SYNTHASE PDSS1"/>
    <property type="match status" value="1"/>
</dbReference>
<sequence length="330" mass="35094">MVTAQRFPGPLAAVESAGVHLADDLDLVEQALRAVVRDADNAFISSAAGHLIDAGGKRFRPMMALLGAHFGPSRTQIVEAAAMTELVHVATLYHDDVMDEAPVRHGVITANARWSNTIAVLLGDYLLARAAELGAGLGDAVLKLQLGTLRRLVRGQVNETVGPLDGVDRSGHCLRVMSDKSASLIAMAVRLGAMVSGADEHVARCLELYGELLGTAFQISDDVLDIAATEAELGKKPGTDLREGIVTLPVLYAVEDDPALADVVLAGPITDDDCRAFALELLRPSAGLRRARQEVVRYAERARDMLHDIPDIPARAALSALCDFVAVRTS</sequence>
<reference evidence="7 8" key="1">
    <citation type="submission" date="2019-03" db="EMBL/GenBank/DDBJ databases">
        <title>Genomic Encyclopedia of Type Strains, Phase IV (KMG-IV): sequencing the most valuable type-strain genomes for metagenomic binning, comparative biology and taxonomic classification.</title>
        <authorList>
            <person name="Goeker M."/>
        </authorList>
    </citation>
    <scope>NUCLEOTIDE SEQUENCE [LARGE SCALE GENOMIC DNA]</scope>
    <source>
        <strain evidence="7 8">DSM 45934</strain>
    </source>
</reference>
<evidence type="ECO:0000313" key="7">
    <source>
        <dbReference type="EMBL" id="TCO64445.1"/>
    </source>
</evidence>
<keyword evidence="4" id="KW-0479">Metal-binding</keyword>
<dbReference type="CDD" id="cd00685">
    <property type="entry name" value="Trans_IPPS_HT"/>
    <property type="match status" value="1"/>
</dbReference>
<keyword evidence="8" id="KW-1185">Reference proteome</keyword>
<evidence type="ECO:0000256" key="6">
    <source>
        <dbReference type="RuleBase" id="RU004466"/>
    </source>
</evidence>
<evidence type="ECO:0000256" key="3">
    <source>
        <dbReference type="ARBA" id="ARBA00022679"/>
    </source>
</evidence>
<dbReference type="PROSITE" id="PS00444">
    <property type="entry name" value="POLYPRENYL_SYNTHASE_2"/>
    <property type="match status" value="1"/>
</dbReference>
<dbReference type="SUPFAM" id="SSF48576">
    <property type="entry name" value="Terpenoid synthases"/>
    <property type="match status" value="1"/>
</dbReference>
<dbReference type="SFLD" id="SFLDS00005">
    <property type="entry name" value="Isoprenoid_Synthase_Type_I"/>
    <property type="match status" value="1"/>
</dbReference>
<name>A0A4R2KD56_9PSEU</name>
<dbReference type="GO" id="GO:0008299">
    <property type="term" value="P:isoprenoid biosynthetic process"/>
    <property type="evidence" value="ECO:0007669"/>
    <property type="project" value="InterPro"/>
</dbReference>
<evidence type="ECO:0000313" key="8">
    <source>
        <dbReference type="Proteomes" id="UP000295680"/>
    </source>
</evidence>
<dbReference type="InterPro" id="IPR033749">
    <property type="entry name" value="Polyprenyl_synt_CS"/>
</dbReference>
<keyword evidence="3 6" id="KW-0808">Transferase</keyword>
<dbReference type="GO" id="GO:0004659">
    <property type="term" value="F:prenyltransferase activity"/>
    <property type="evidence" value="ECO:0007669"/>
    <property type="project" value="InterPro"/>
</dbReference>
<gene>
    <name evidence="7" type="ORF">EV192_101220</name>
</gene>
<dbReference type="EMBL" id="SLWS01000001">
    <property type="protein sequence ID" value="TCO64445.1"/>
    <property type="molecule type" value="Genomic_DNA"/>
</dbReference>
<organism evidence="7 8">
    <name type="scientific">Actinocrispum wychmicini</name>
    <dbReference type="NCBI Taxonomy" id="1213861"/>
    <lineage>
        <taxon>Bacteria</taxon>
        <taxon>Bacillati</taxon>
        <taxon>Actinomycetota</taxon>
        <taxon>Actinomycetes</taxon>
        <taxon>Pseudonocardiales</taxon>
        <taxon>Pseudonocardiaceae</taxon>
        <taxon>Actinocrispum</taxon>
    </lineage>
</organism>
<proteinExistence type="inferred from homology"/>
<comment type="cofactor">
    <cofactor evidence="1">
        <name>Mg(2+)</name>
        <dbReference type="ChEBI" id="CHEBI:18420"/>
    </cofactor>
</comment>
<keyword evidence="5" id="KW-0460">Magnesium</keyword>
<accession>A0A4R2KD56</accession>
<comment type="similarity">
    <text evidence="2 6">Belongs to the FPP/GGPP synthase family.</text>
</comment>
<dbReference type="Pfam" id="PF00348">
    <property type="entry name" value="polyprenyl_synt"/>
    <property type="match status" value="1"/>
</dbReference>
<dbReference type="AlphaFoldDB" id="A0A4R2KD56"/>
<comment type="caution">
    <text evidence="7">The sequence shown here is derived from an EMBL/GenBank/DDBJ whole genome shotgun (WGS) entry which is preliminary data.</text>
</comment>
<dbReference type="GO" id="GO:0046872">
    <property type="term" value="F:metal ion binding"/>
    <property type="evidence" value="ECO:0007669"/>
    <property type="project" value="UniProtKB-KW"/>
</dbReference>
<evidence type="ECO:0000256" key="2">
    <source>
        <dbReference type="ARBA" id="ARBA00006706"/>
    </source>
</evidence>
<dbReference type="InterPro" id="IPR008949">
    <property type="entry name" value="Isoprenoid_synthase_dom_sf"/>
</dbReference>
<evidence type="ECO:0000256" key="1">
    <source>
        <dbReference type="ARBA" id="ARBA00001946"/>
    </source>
</evidence>
<dbReference type="Gene3D" id="1.10.600.10">
    <property type="entry name" value="Farnesyl Diphosphate Synthase"/>
    <property type="match status" value="1"/>
</dbReference>
<protein>
    <submittedName>
        <fullName evidence="7">Heptaprenyl diphosphate synthase</fullName>
    </submittedName>
</protein>
<evidence type="ECO:0000256" key="5">
    <source>
        <dbReference type="ARBA" id="ARBA00022842"/>
    </source>
</evidence>
<dbReference type="OrthoDB" id="4497239at2"/>
<dbReference type="Proteomes" id="UP000295680">
    <property type="component" value="Unassembled WGS sequence"/>
</dbReference>